<dbReference type="SUPFAM" id="SSF56973">
    <property type="entry name" value="Aerolisin/ETX pore-forming domain"/>
    <property type="match status" value="1"/>
</dbReference>
<dbReference type="PANTHER" id="PTHR31649:SF1">
    <property type="entry name" value="FARNESOIC ACID O-METHYL TRANSFERASE DOMAIN-CONTAINING PROTEIN"/>
    <property type="match status" value="1"/>
</dbReference>
<gene>
    <name evidence="3" type="primary">LOC106542183</name>
</gene>
<keyword evidence="2" id="KW-1185">Reference proteome</keyword>
<organism evidence="2 3">
    <name type="scientific">Thamnophis sirtalis</name>
    <dbReference type="NCBI Taxonomy" id="35019"/>
    <lineage>
        <taxon>Eukaryota</taxon>
        <taxon>Metazoa</taxon>
        <taxon>Chordata</taxon>
        <taxon>Craniata</taxon>
        <taxon>Vertebrata</taxon>
        <taxon>Euteleostomi</taxon>
        <taxon>Lepidosauria</taxon>
        <taxon>Squamata</taxon>
        <taxon>Bifurcata</taxon>
        <taxon>Unidentata</taxon>
        <taxon>Episquamata</taxon>
        <taxon>Toxicofera</taxon>
        <taxon>Serpentes</taxon>
        <taxon>Colubroidea</taxon>
        <taxon>Colubridae</taxon>
        <taxon>Natricinae</taxon>
        <taxon>Thamnophis</taxon>
    </lineage>
</organism>
<feature type="chain" id="PRO_5026744236" evidence="1">
    <location>
        <begin position="20"/>
        <end position="385"/>
    </location>
</feature>
<dbReference type="KEGG" id="tsr:106542183"/>
<feature type="signal peptide" evidence="1">
    <location>
        <begin position="1"/>
        <end position="19"/>
    </location>
</feature>
<dbReference type="OrthoDB" id="1925699at2759"/>
<dbReference type="GeneID" id="106542183"/>
<evidence type="ECO:0000256" key="1">
    <source>
        <dbReference type="SAM" id="SignalP"/>
    </source>
</evidence>
<dbReference type="Gene3D" id="2.170.15.10">
    <property type="entry name" value="Proaerolysin, chain A, domain 3"/>
    <property type="match status" value="1"/>
</dbReference>
<dbReference type="RefSeq" id="XP_013913314.1">
    <property type="nucleotide sequence ID" value="XM_014057839.1"/>
</dbReference>
<reference evidence="3" key="1">
    <citation type="submission" date="2025-08" db="UniProtKB">
        <authorList>
            <consortium name="RefSeq"/>
        </authorList>
    </citation>
    <scope>IDENTIFICATION</scope>
    <source>
        <tissue evidence="3">Skeletal muscle</tissue>
    </source>
</reference>
<evidence type="ECO:0000313" key="3">
    <source>
        <dbReference type="RefSeq" id="XP_013913314.1"/>
    </source>
</evidence>
<protein>
    <submittedName>
        <fullName evidence="3">Natterin-3-like</fullName>
    </submittedName>
</protein>
<sequence>MCRLLSALFLFLIISESMANDVKISFKVLNRTMEKNIPQIKPGNAISRSAAMKEKQPSSRSVGVFHETTMRWAWFPGYVPNGAVYYWNSYANRYEYPCKVSDCSAGYYSSSRGPYCYYPYGNKELSTSQFYILVNDHGFESLIWQYGSWGNVPSNSINTCSGDRVYVGRNKYGLGKVVSKHQAFFVVINGKEKDYKEYDVLTINKNYQSQSISNVNYDLNKGSYTEAGMALASSKLINKDCRAVKKSTTLSGTVTSDHSWEVDMSIAQTLSFGMTAGIPDIIGGSWGISSEKTFSWRKGYTYSESVTFSETIEVEIPPNHSCELVMDGKKMRGQVPFTATATRYYRDGTWRSATIQGVSSNVVGLKGAAQVERCVPIPDAVPCTA</sequence>
<proteinExistence type="predicted"/>
<accession>A0A6I9XCK3</accession>
<keyword evidence="1" id="KW-0732">Signal</keyword>
<dbReference type="Proteomes" id="UP000504617">
    <property type="component" value="Unplaced"/>
</dbReference>
<name>A0A6I9XCK3_9SAUR</name>
<evidence type="ECO:0000313" key="2">
    <source>
        <dbReference type="Proteomes" id="UP000504617"/>
    </source>
</evidence>
<dbReference type="AlphaFoldDB" id="A0A6I9XCK3"/>
<dbReference type="PANTHER" id="PTHR31649">
    <property type="entry name" value="AGAP009604-PA"/>
    <property type="match status" value="1"/>
</dbReference>
<dbReference type="CDD" id="cd20220">
    <property type="entry name" value="PFM_natterin-3-like"/>
    <property type="match status" value="1"/>
</dbReference>